<name>A0A2R5GTM4_9STRA</name>
<evidence type="ECO:0000256" key="1">
    <source>
        <dbReference type="ARBA" id="ARBA00022801"/>
    </source>
</evidence>
<dbReference type="SUPFAM" id="SSF53254">
    <property type="entry name" value="Phosphoglycerate mutase-like"/>
    <property type="match status" value="1"/>
</dbReference>
<accession>A0A2R5GTM4</accession>
<gene>
    <name evidence="4" type="ORF">FCC1311_079662</name>
</gene>
<feature type="binding site" evidence="3">
    <location>
        <position position="66"/>
    </location>
    <ligand>
        <name>substrate</name>
    </ligand>
</feature>
<reference evidence="4 5" key="1">
    <citation type="submission" date="2017-12" db="EMBL/GenBank/DDBJ databases">
        <title>Sequencing, de novo assembly and annotation of complete genome of a new Thraustochytrid species, strain FCC1311.</title>
        <authorList>
            <person name="Sedici K."/>
            <person name="Godart F."/>
            <person name="Aiese Cigliano R."/>
            <person name="Sanseverino W."/>
            <person name="Barakat M."/>
            <person name="Ortet P."/>
            <person name="Marechal E."/>
            <person name="Cagnac O."/>
            <person name="Amato A."/>
        </authorList>
    </citation>
    <scope>NUCLEOTIDE SEQUENCE [LARGE SCALE GENOMIC DNA]</scope>
</reference>
<dbReference type="GO" id="GO:0004331">
    <property type="term" value="F:fructose-2,6-bisphosphate 2-phosphatase activity"/>
    <property type="evidence" value="ECO:0007669"/>
    <property type="project" value="TreeGrafter"/>
</dbReference>
<evidence type="ECO:0000313" key="5">
    <source>
        <dbReference type="Proteomes" id="UP000241890"/>
    </source>
</evidence>
<dbReference type="CDD" id="cd07067">
    <property type="entry name" value="HP_PGM_like"/>
    <property type="match status" value="1"/>
</dbReference>
<dbReference type="AlphaFoldDB" id="A0A2R5GTM4"/>
<dbReference type="Pfam" id="PF00300">
    <property type="entry name" value="His_Phos_1"/>
    <property type="match status" value="1"/>
</dbReference>
<dbReference type="PANTHER" id="PTHR46517:SF1">
    <property type="entry name" value="FRUCTOSE-2,6-BISPHOSPHATASE TIGAR"/>
    <property type="match status" value="1"/>
</dbReference>
<dbReference type="InterPro" id="IPR029033">
    <property type="entry name" value="His_PPase_superfam"/>
</dbReference>
<dbReference type="InterPro" id="IPR013078">
    <property type="entry name" value="His_Pase_superF_clade-1"/>
</dbReference>
<feature type="binding site" evidence="3">
    <location>
        <begin position="12"/>
        <end position="19"/>
    </location>
    <ligand>
        <name>substrate</name>
    </ligand>
</feature>
<dbReference type="PANTHER" id="PTHR46517">
    <property type="entry name" value="FRUCTOSE-2,6-BISPHOSPHATASE TIGAR"/>
    <property type="match status" value="1"/>
</dbReference>
<feature type="active site" description="Tele-phosphohistidine intermediate" evidence="2">
    <location>
        <position position="13"/>
    </location>
</feature>
<proteinExistence type="predicted"/>
<comment type="caution">
    <text evidence="4">The sequence shown here is derived from an EMBL/GenBank/DDBJ whole genome shotgun (WGS) entry which is preliminary data.</text>
</comment>
<dbReference type="GO" id="GO:0045820">
    <property type="term" value="P:negative regulation of glycolytic process"/>
    <property type="evidence" value="ECO:0007669"/>
    <property type="project" value="TreeGrafter"/>
</dbReference>
<organism evidence="4 5">
    <name type="scientific">Hondaea fermentalgiana</name>
    <dbReference type="NCBI Taxonomy" id="2315210"/>
    <lineage>
        <taxon>Eukaryota</taxon>
        <taxon>Sar</taxon>
        <taxon>Stramenopiles</taxon>
        <taxon>Bigyra</taxon>
        <taxon>Labyrinthulomycetes</taxon>
        <taxon>Thraustochytrida</taxon>
        <taxon>Thraustochytriidae</taxon>
        <taxon>Hondaea</taxon>
    </lineage>
</organism>
<dbReference type="GO" id="GO:0005829">
    <property type="term" value="C:cytosol"/>
    <property type="evidence" value="ECO:0007669"/>
    <property type="project" value="TreeGrafter"/>
</dbReference>
<evidence type="ECO:0000313" key="4">
    <source>
        <dbReference type="EMBL" id="GBG31741.1"/>
    </source>
</evidence>
<dbReference type="OrthoDB" id="354304at2759"/>
<evidence type="ECO:0000256" key="2">
    <source>
        <dbReference type="PIRSR" id="PIRSR613078-1"/>
    </source>
</evidence>
<evidence type="ECO:0000256" key="3">
    <source>
        <dbReference type="PIRSR" id="PIRSR613078-2"/>
    </source>
</evidence>
<dbReference type="Proteomes" id="UP000241890">
    <property type="component" value="Unassembled WGS sequence"/>
</dbReference>
<feature type="active site" description="Proton donor/acceptor" evidence="2">
    <location>
        <position position="91"/>
    </location>
</feature>
<dbReference type="InterPro" id="IPR051695">
    <property type="entry name" value="Phosphoglycerate_Mutase"/>
</dbReference>
<dbReference type="Gene3D" id="3.40.50.1240">
    <property type="entry name" value="Phosphoglycerate mutase-like"/>
    <property type="match status" value="1"/>
</dbReference>
<dbReference type="SMART" id="SM00855">
    <property type="entry name" value="PGAM"/>
    <property type="match status" value="1"/>
</dbReference>
<dbReference type="GO" id="GO:0043456">
    <property type="term" value="P:regulation of pentose-phosphate shunt"/>
    <property type="evidence" value="ECO:0007669"/>
    <property type="project" value="TreeGrafter"/>
</dbReference>
<dbReference type="EMBL" id="BEYU01000105">
    <property type="protein sequence ID" value="GBG31741.1"/>
    <property type="molecule type" value="Genomic_DNA"/>
</dbReference>
<keyword evidence="5" id="KW-1185">Reference proteome</keyword>
<protein>
    <submittedName>
        <fullName evidence="4">Phosphoglycerate mutase 2</fullName>
    </submittedName>
</protein>
<keyword evidence="1" id="KW-0378">Hydrolase</keyword>
<sequence length="236" mass="25498">MAGTRVVVVCVRHGETNFNREKRLQGQLDTELSELGKKQAARTASYLAAQHKATGFDNAVSSDLRRAFETATCIAKACNLGTVNKEPRLRELHAGVLQGVSIADSRRDAAKRQIVEGFKNDADYVIPEGESRRVLYERASAALEQVVLETASRPADAASAPNSRRVLLVAHGGVLNVLYSFVNQLDLNSDHAPHSGNCSIGTISALVTDGAVLSWEISSWGQDHHLHSDATESDVL</sequence>
<dbReference type="InParanoid" id="A0A2R5GTM4"/>